<comment type="pathway">
    <text evidence="1">Nucleotide-sugar biosynthesis; GDP-alpha-D-mannose biosynthesis; GDP-alpha-D-mannose from alpha-D-mannose 1-phosphate (GTP route): step 1/1.</text>
</comment>
<keyword evidence="8" id="KW-1185">Reference proteome</keyword>
<dbReference type="FunFam" id="3.90.550.10:FF:000013">
    <property type="entry name" value="mannose-1-phosphate guanyltransferase beta"/>
    <property type="match status" value="1"/>
</dbReference>
<protein>
    <recommendedName>
        <fullName evidence="3">mannose-1-phosphate guanylyltransferase</fullName>
        <ecNumber evidence="3">2.7.7.13</ecNumber>
    </recommendedName>
</protein>
<organism evidence="7 8">
    <name type="scientific">Cichlidogyrus casuarinus</name>
    <dbReference type="NCBI Taxonomy" id="1844966"/>
    <lineage>
        <taxon>Eukaryota</taxon>
        <taxon>Metazoa</taxon>
        <taxon>Spiralia</taxon>
        <taxon>Lophotrochozoa</taxon>
        <taxon>Platyhelminthes</taxon>
        <taxon>Monogenea</taxon>
        <taxon>Monopisthocotylea</taxon>
        <taxon>Dactylogyridea</taxon>
        <taxon>Ancyrocephalidae</taxon>
        <taxon>Cichlidogyrus</taxon>
    </lineage>
</organism>
<dbReference type="Pfam" id="PF00483">
    <property type="entry name" value="NTP_transferase"/>
    <property type="match status" value="1"/>
</dbReference>
<dbReference type="GO" id="GO:0004475">
    <property type="term" value="F:mannose-1-phosphate guanylyltransferase (GTP) activity"/>
    <property type="evidence" value="ECO:0007669"/>
    <property type="project" value="UniProtKB-EC"/>
</dbReference>
<feature type="domain" description="Mannose-1-phosphate guanyltransferase C-terminal" evidence="6">
    <location>
        <begin position="244"/>
        <end position="346"/>
    </location>
</feature>
<dbReference type="PANTHER" id="PTHR22572">
    <property type="entry name" value="SUGAR-1-PHOSPHATE GUANYL TRANSFERASE"/>
    <property type="match status" value="1"/>
</dbReference>
<dbReference type="EC" id="2.7.7.13" evidence="3"/>
<dbReference type="SUPFAM" id="SSF51161">
    <property type="entry name" value="Trimeric LpxA-like enzymes"/>
    <property type="match status" value="1"/>
</dbReference>
<proteinExistence type="inferred from homology"/>
<evidence type="ECO:0000313" key="7">
    <source>
        <dbReference type="EMBL" id="KAL3311967.1"/>
    </source>
</evidence>
<dbReference type="Gene3D" id="2.160.10.10">
    <property type="entry name" value="Hexapeptide repeat proteins"/>
    <property type="match status" value="1"/>
</dbReference>
<comment type="similarity">
    <text evidence="2">Belongs to the transferase hexapeptide repeat family.</text>
</comment>
<evidence type="ECO:0000313" key="8">
    <source>
        <dbReference type="Proteomes" id="UP001626550"/>
    </source>
</evidence>
<sequence length="347" mass="38221">MLLHQIEALAKVGVTHVILAVSKCADKSDTLETELRKHVKRVGIKISFSYENQAMGTAGPIALAKELLLSDGDNDPFFMLNSDIICEFPFADFLAFHAGHGKEASILVTQVEEPSKYGVIVYNTATGKVDRFVEKPQEYVGNKINAGLYLLNYSIIDRVPCRPTSIEKEIFPQVAADGALYCLPLKGFWMDVGQPKDYLLGTALYLNYMAKLGSEQNLRSGDNISGNVLIDSDFKILTVYSKQDPSAKVDPNCLLGPNVIVGPDVVIEEGARIRNSTLLRGCQIKCHSWIDSCIIGWDCTVGRWVRMENCSVLGEDVQVGDELHLNGAMVLPHKSISDSVKEPKIIM</sequence>
<gene>
    <name evidence="7" type="ORF">Ciccas_009449</name>
</gene>
<evidence type="ECO:0000256" key="4">
    <source>
        <dbReference type="ARBA" id="ARBA00022679"/>
    </source>
</evidence>
<evidence type="ECO:0000256" key="3">
    <source>
        <dbReference type="ARBA" id="ARBA00012387"/>
    </source>
</evidence>
<feature type="domain" description="Nucleotidyl transferase" evidence="5">
    <location>
        <begin position="1"/>
        <end position="202"/>
    </location>
</feature>
<dbReference type="InterPro" id="IPR050486">
    <property type="entry name" value="Mannose-1P_guanyltransferase"/>
</dbReference>
<evidence type="ECO:0000256" key="2">
    <source>
        <dbReference type="ARBA" id="ARBA00007274"/>
    </source>
</evidence>
<dbReference type="Proteomes" id="UP001626550">
    <property type="component" value="Unassembled WGS sequence"/>
</dbReference>
<keyword evidence="4" id="KW-0808">Transferase</keyword>
<evidence type="ECO:0000256" key="1">
    <source>
        <dbReference type="ARBA" id="ARBA00004823"/>
    </source>
</evidence>
<evidence type="ECO:0000259" key="5">
    <source>
        <dbReference type="Pfam" id="PF00483"/>
    </source>
</evidence>
<evidence type="ECO:0000259" key="6">
    <source>
        <dbReference type="Pfam" id="PF25087"/>
    </source>
</evidence>
<dbReference type="EMBL" id="JBJKFK010001935">
    <property type="protein sequence ID" value="KAL3311967.1"/>
    <property type="molecule type" value="Genomic_DNA"/>
</dbReference>
<dbReference type="InterPro" id="IPR029044">
    <property type="entry name" value="Nucleotide-diphossugar_trans"/>
</dbReference>
<reference evidence="7 8" key="1">
    <citation type="submission" date="2024-11" db="EMBL/GenBank/DDBJ databases">
        <title>Adaptive evolution of stress response genes in parasites aligns with host niche diversity.</title>
        <authorList>
            <person name="Hahn C."/>
            <person name="Resl P."/>
        </authorList>
    </citation>
    <scope>NUCLEOTIDE SEQUENCE [LARGE SCALE GENOMIC DNA]</scope>
    <source>
        <strain evidence="7">EGGRZ-B1_66</strain>
        <tissue evidence="7">Body</tissue>
    </source>
</reference>
<dbReference type="Pfam" id="PF25087">
    <property type="entry name" value="GMPPB_C"/>
    <property type="match status" value="1"/>
</dbReference>
<dbReference type="Gene3D" id="3.90.550.10">
    <property type="entry name" value="Spore Coat Polysaccharide Biosynthesis Protein SpsA, Chain A"/>
    <property type="match status" value="1"/>
</dbReference>
<dbReference type="InterPro" id="IPR056729">
    <property type="entry name" value="GMPPB_C"/>
</dbReference>
<dbReference type="AlphaFoldDB" id="A0ABD2PYS1"/>
<name>A0ABD2PYS1_9PLAT</name>
<dbReference type="InterPro" id="IPR011004">
    <property type="entry name" value="Trimer_LpxA-like_sf"/>
</dbReference>
<dbReference type="InterPro" id="IPR005835">
    <property type="entry name" value="NTP_transferase_dom"/>
</dbReference>
<comment type="caution">
    <text evidence="7">The sequence shown here is derived from an EMBL/GenBank/DDBJ whole genome shotgun (WGS) entry which is preliminary data.</text>
</comment>
<dbReference type="SUPFAM" id="SSF53448">
    <property type="entry name" value="Nucleotide-diphospho-sugar transferases"/>
    <property type="match status" value="1"/>
</dbReference>
<accession>A0ABD2PYS1</accession>